<feature type="signal peptide" evidence="2">
    <location>
        <begin position="1"/>
        <end position="20"/>
    </location>
</feature>
<feature type="transmembrane region" description="Helical" evidence="1">
    <location>
        <begin position="199"/>
        <end position="219"/>
    </location>
</feature>
<feature type="transmembrane region" description="Helical" evidence="1">
    <location>
        <begin position="137"/>
        <end position="163"/>
    </location>
</feature>
<evidence type="ECO:0000313" key="3">
    <source>
        <dbReference type="EMBL" id="GIE00142.1"/>
    </source>
</evidence>
<feature type="transmembrane region" description="Helical" evidence="1">
    <location>
        <begin position="36"/>
        <end position="56"/>
    </location>
</feature>
<accession>A0ABQ3YRJ3</accession>
<proteinExistence type="predicted"/>
<evidence type="ECO:0000256" key="1">
    <source>
        <dbReference type="SAM" id="Phobius"/>
    </source>
</evidence>
<feature type="transmembrane region" description="Helical" evidence="1">
    <location>
        <begin position="102"/>
        <end position="125"/>
    </location>
</feature>
<keyword evidence="1" id="KW-0812">Transmembrane</keyword>
<gene>
    <name evidence="3" type="ORF">Adu01nite_14920</name>
</gene>
<feature type="transmembrane region" description="Helical" evidence="1">
    <location>
        <begin position="63"/>
        <end position="82"/>
    </location>
</feature>
<dbReference type="Proteomes" id="UP000637628">
    <property type="component" value="Unassembled WGS sequence"/>
</dbReference>
<feature type="chain" id="PRO_5046298734" evidence="2">
    <location>
        <begin position="21"/>
        <end position="228"/>
    </location>
</feature>
<comment type="caution">
    <text evidence="3">The sequence shown here is derived from an EMBL/GenBank/DDBJ whole genome shotgun (WGS) entry which is preliminary data.</text>
</comment>
<reference evidence="3 4" key="1">
    <citation type="submission" date="2021-01" db="EMBL/GenBank/DDBJ databases">
        <title>Whole genome shotgun sequence of Actinoplanes durhamensis NBRC 14914.</title>
        <authorList>
            <person name="Komaki H."/>
            <person name="Tamura T."/>
        </authorList>
    </citation>
    <scope>NUCLEOTIDE SEQUENCE [LARGE SCALE GENOMIC DNA]</scope>
    <source>
        <strain evidence="3 4">NBRC 14914</strain>
    </source>
</reference>
<keyword evidence="2" id="KW-0732">Signal</keyword>
<protein>
    <submittedName>
        <fullName evidence="3">Uncharacterized protein</fullName>
    </submittedName>
</protein>
<feature type="transmembrane region" description="Helical" evidence="1">
    <location>
        <begin position="169"/>
        <end position="187"/>
    </location>
</feature>
<evidence type="ECO:0000313" key="4">
    <source>
        <dbReference type="Proteomes" id="UP000637628"/>
    </source>
</evidence>
<name>A0ABQ3YRJ3_9ACTN</name>
<sequence>MLAGTAAALLALPASWTDYAAGHDGSGPGPGELTPYPPMLPVLIAVLAVAGVVCAVHAAAARVAAVVAGLAALQVGGIALVAHRDWWNFAGADGASFERAAAGSLVAAVMGAVAATAVVVSVLLYRTGRGVQLPRKAQVAGGIIAGAAIAVVVPVLLCAHWNYTSGTAAGQFALWWSLPWGAGMLAAGTLRDGAARHAAFMTVLVSAFLALLSVIAPAVHGFGIRLPG</sequence>
<keyword evidence="1" id="KW-1133">Transmembrane helix</keyword>
<evidence type="ECO:0000256" key="2">
    <source>
        <dbReference type="SAM" id="SignalP"/>
    </source>
</evidence>
<dbReference type="EMBL" id="BOML01000013">
    <property type="protein sequence ID" value="GIE00142.1"/>
    <property type="molecule type" value="Genomic_DNA"/>
</dbReference>
<organism evidence="3 4">
    <name type="scientific">Paractinoplanes durhamensis</name>
    <dbReference type="NCBI Taxonomy" id="113563"/>
    <lineage>
        <taxon>Bacteria</taxon>
        <taxon>Bacillati</taxon>
        <taxon>Actinomycetota</taxon>
        <taxon>Actinomycetes</taxon>
        <taxon>Micromonosporales</taxon>
        <taxon>Micromonosporaceae</taxon>
        <taxon>Paractinoplanes</taxon>
    </lineage>
</organism>
<keyword evidence="1" id="KW-0472">Membrane</keyword>
<keyword evidence="4" id="KW-1185">Reference proteome</keyword>